<dbReference type="Proteomes" id="UP001153678">
    <property type="component" value="Unassembled WGS sequence"/>
</dbReference>
<protein>
    <submittedName>
        <fullName evidence="2">7278_t:CDS:1</fullName>
    </submittedName>
</protein>
<sequence>MSHQGSSSPFKLNIPNEARQMLSTGELNPVHQHELANFLKQEEQRLIAVERGYAQAMGEQHAKLLLELEDTTSKLALLSSSSNSGQKPSSSSSSSLPRDTVKRYKVHECTTRMVTHARNLHERLVKFQKRSVTLSEADNFAKKSKFFKFSFENVPTIKESLKKELLDTIADEVHKTLKKDVTSAIKEHTDRLDQSSEVLGNELACAKDAACAISTLSDTERFELGTWWDSNILFNLKHYRSRLIDIKSSPKQAKPTVPKRTMSNAMDCDQPTDKRI</sequence>
<dbReference type="AlphaFoldDB" id="A0A9W4T794"/>
<proteinExistence type="predicted"/>
<feature type="compositionally biased region" description="Low complexity" evidence="1">
    <location>
        <begin position="78"/>
        <end position="96"/>
    </location>
</feature>
<name>A0A9W4T794_9GLOM</name>
<reference evidence="2" key="1">
    <citation type="submission" date="2022-08" db="EMBL/GenBank/DDBJ databases">
        <authorList>
            <person name="Kallberg Y."/>
            <person name="Tangrot J."/>
            <person name="Rosling A."/>
        </authorList>
    </citation>
    <scope>NUCLEOTIDE SEQUENCE</scope>
    <source>
        <strain evidence="2">Wild A</strain>
    </source>
</reference>
<comment type="caution">
    <text evidence="2">The sequence shown here is derived from an EMBL/GenBank/DDBJ whole genome shotgun (WGS) entry which is preliminary data.</text>
</comment>
<evidence type="ECO:0000313" key="3">
    <source>
        <dbReference type="Proteomes" id="UP001153678"/>
    </source>
</evidence>
<feature type="region of interest" description="Disordered" evidence="1">
    <location>
        <begin position="78"/>
        <end position="101"/>
    </location>
</feature>
<feature type="region of interest" description="Disordered" evidence="1">
    <location>
        <begin position="250"/>
        <end position="276"/>
    </location>
</feature>
<feature type="non-terminal residue" evidence="2">
    <location>
        <position position="1"/>
    </location>
</feature>
<accession>A0A9W4T794</accession>
<dbReference type="EMBL" id="CAMKVN010012652">
    <property type="protein sequence ID" value="CAI2195574.1"/>
    <property type="molecule type" value="Genomic_DNA"/>
</dbReference>
<keyword evidence="3" id="KW-1185">Reference proteome</keyword>
<organism evidence="2 3">
    <name type="scientific">Funneliformis geosporum</name>
    <dbReference type="NCBI Taxonomy" id="1117311"/>
    <lineage>
        <taxon>Eukaryota</taxon>
        <taxon>Fungi</taxon>
        <taxon>Fungi incertae sedis</taxon>
        <taxon>Mucoromycota</taxon>
        <taxon>Glomeromycotina</taxon>
        <taxon>Glomeromycetes</taxon>
        <taxon>Glomerales</taxon>
        <taxon>Glomeraceae</taxon>
        <taxon>Funneliformis</taxon>
    </lineage>
</organism>
<evidence type="ECO:0000256" key="1">
    <source>
        <dbReference type="SAM" id="MobiDB-lite"/>
    </source>
</evidence>
<gene>
    <name evidence="2" type="ORF">FWILDA_LOCUS17145</name>
</gene>
<evidence type="ECO:0000313" key="2">
    <source>
        <dbReference type="EMBL" id="CAI2195574.1"/>
    </source>
</evidence>